<comment type="similarity">
    <text evidence="3 10">Belongs to the FKBP-type PPIase family.</text>
</comment>
<evidence type="ECO:0000256" key="4">
    <source>
        <dbReference type="ARBA" id="ARBA00022490"/>
    </source>
</evidence>
<dbReference type="PANTHER" id="PTHR47861:SF3">
    <property type="entry name" value="FKBP-TYPE PEPTIDYL-PROLYL CIS-TRANS ISOMERASE SLYD"/>
    <property type="match status" value="1"/>
</dbReference>
<dbReference type="EC" id="5.2.1.8" evidence="10"/>
<gene>
    <name evidence="12" type="ORF">FRUB_03541</name>
</gene>
<keyword evidence="4" id="KW-0963">Cytoplasm</keyword>
<evidence type="ECO:0000256" key="6">
    <source>
        <dbReference type="ARBA" id="ARBA00023186"/>
    </source>
</evidence>
<dbReference type="Gene3D" id="3.10.50.40">
    <property type="match status" value="1"/>
</dbReference>
<dbReference type="OrthoDB" id="9808891at2"/>
<dbReference type="GO" id="GO:0003755">
    <property type="term" value="F:peptidyl-prolyl cis-trans isomerase activity"/>
    <property type="evidence" value="ECO:0007669"/>
    <property type="project" value="UniProtKB-UniRule"/>
</dbReference>
<dbReference type="InterPro" id="IPR001179">
    <property type="entry name" value="PPIase_FKBP_dom"/>
</dbReference>
<evidence type="ECO:0000256" key="10">
    <source>
        <dbReference type="RuleBase" id="RU003915"/>
    </source>
</evidence>
<evidence type="ECO:0000256" key="8">
    <source>
        <dbReference type="ARBA" id="ARBA00037071"/>
    </source>
</evidence>
<accession>A0A225DRC0</accession>
<evidence type="ECO:0000256" key="1">
    <source>
        <dbReference type="ARBA" id="ARBA00000971"/>
    </source>
</evidence>
<sequence>MRTTKTGDRILVHYIKRFEEGTEVSSRTRGDDPMEVTVGTPHKRLPGLNRELVGLAPGQDVVVTIPPGRPYGAVDPERVLRLARKRFPEDQNFPVGQLVRFTGKSGRARSVRVVSVAEQHVVVDTNHPRAGQGLELEIELVAFLAPTPETATS</sequence>
<evidence type="ECO:0000313" key="13">
    <source>
        <dbReference type="Proteomes" id="UP000214646"/>
    </source>
</evidence>
<feature type="domain" description="PPIase FKBP-type" evidence="11">
    <location>
        <begin position="7"/>
        <end position="90"/>
    </location>
</feature>
<comment type="subcellular location">
    <subcellularLocation>
        <location evidence="2">Cytoplasm</location>
    </subcellularLocation>
</comment>
<keyword evidence="5 9" id="KW-0697">Rotamase</keyword>
<evidence type="ECO:0000259" key="11">
    <source>
        <dbReference type="PROSITE" id="PS50059"/>
    </source>
</evidence>
<keyword evidence="6" id="KW-0143">Chaperone</keyword>
<dbReference type="Gene3D" id="2.40.10.330">
    <property type="match status" value="1"/>
</dbReference>
<name>A0A225DRC0_9BACT</name>
<dbReference type="Pfam" id="PF00254">
    <property type="entry name" value="FKBP_C"/>
    <property type="match status" value="1"/>
</dbReference>
<reference evidence="13" key="1">
    <citation type="submission" date="2017-06" db="EMBL/GenBank/DDBJ databases">
        <title>Genome analysis of Fimbriiglobus ruber SP5, the first member of the order Planctomycetales with confirmed chitinolytic capability.</title>
        <authorList>
            <person name="Ravin N.V."/>
            <person name="Rakitin A.L."/>
            <person name="Ivanova A.A."/>
            <person name="Beletsky A.V."/>
            <person name="Kulichevskaya I.S."/>
            <person name="Mardanov A.V."/>
            <person name="Dedysh S.N."/>
        </authorList>
    </citation>
    <scope>NUCLEOTIDE SEQUENCE [LARGE SCALE GENOMIC DNA]</scope>
    <source>
        <strain evidence="13">SP5</strain>
    </source>
</reference>
<dbReference type="PROSITE" id="PS50059">
    <property type="entry name" value="FKBP_PPIASE"/>
    <property type="match status" value="1"/>
</dbReference>
<dbReference type="Proteomes" id="UP000214646">
    <property type="component" value="Unassembled WGS sequence"/>
</dbReference>
<dbReference type="PANTHER" id="PTHR47861">
    <property type="entry name" value="FKBP-TYPE PEPTIDYL-PROLYL CIS-TRANS ISOMERASE SLYD"/>
    <property type="match status" value="1"/>
</dbReference>
<evidence type="ECO:0000256" key="9">
    <source>
        <dbReference type="PROSITE-ProRule" id="PRU00277"/>
    </source>
</evidence>
<comment type="caution">
    <text evidence="12">The sequence shown here is derived from an EMBL/GenBank/DDBJ whole genome shotgun (WGS) entry which is preliminary data.</text>
</comment>
<protein>
    <recommendedName>
        <fullName evidence="10">Peptidyl-prolyl cis-trans isomerase</fullName>
        <ecNumber evidence="10">5.2.1.8</ecNumber>
    </recommendedName>
</protein>
<keyword evidence="7 9" id="KW-0413">Isomerase</keyword>
<evidence type="ECO:0000256" key="3">
    <source>
        <dbReference type="ARBA" id="ARBA00006577"/>
    </source>
</evidence>
<dbReference type="AlphaFoldDB" id="A0A225DRC0"/>
<comment type="function">
    <text evidence="8">Also involved in hydrogenase metallocenter assembly, probably by participating in the nickel insertion step. This function in hydrogenase biosynthesis requires chaperone activity and the presence of the metal-binding domain, but not PPIase activity.</text>
</comment>
<dbReference type="InterPro" id="IPR048261">
    <property type="entry name" value="SlpA/SlyD-like_ins_sf"/>
</dbReference>
<dbReference type="SUPFAM" id="SSF54534">
    <property type="entry name" value="FKBP-like"/>
    <property type="match status" value="1"/>
</dbReference>
<proteinExistence type="inferred from homology"/>
<organism evidence="12 13">
    <name type="scientific">Fimbriiglobus ruber</name>
    <dbReference type="NCBI Taxonomy" id="1908690"/>
    <lineage>
        <taxon>Bacteria</taxon>
        <taxon>Pseudomonadati</taxon>
        <taxon>Planctomycetota</taxon>
        <taxon>Planctomycetia</taxon>
        <taxon>Gemmatales</taxon>
        <taxon>Gemmataceae</taxon>
        <taxon>Fimbriiglobus</taxon>
    </lineage>
</organism>
<dbReference type="RefSeq" id="WP_161967431.1">
    <property type="nucleotide sequence ID" value="NZ_NIDE01000004.1"/>
</dbReference>
<evidence type="ECO:0000256" key="7">
    <source>
        <dbReference type="ARBA" id="ARBA00023235"/>
    </source>
</evidence>
<evidence type="ECO:0000313" key="12">
    <source>
        <dbReference type="EMBL" id="OWK43942.1"/>
    </source>
</evidence>
<evidence type="ECO:0000256" key="5">
    <source>
        <dbReference type="ARBA" id="ARBA00023110"/>
    </source>
</evidence>
<evidence type="ECO:0000256" key="2">
    <source>
        <dbReference type="ARBA" id="ARBA00004496"/>
    </source>
</evidence>
<dbReference type="GO" id="GO:0042026">
    <property type="term" value="P:protein refolding"/>
    <property type="evidence" value="ECO:0007669"/>
    <property type="project" value="UniProtKB-ARBA"/>
</dbReference>
<dbReference type="GO" id="GO:0005737">
    <property type="term" value="C:cytoplasm"/>
    <property type="evidence" value="ECO:0007669"/>
    <property type="project" value="UniProtKB-SubCell"/>
</dbReference>
<dbReference type="EMBL" id="NIDE01000004">
    <property type="protein sequence ID" value="OWK43942.1"/>
    <property type="molecule type" value="Genomic_DNA"/>
</dbReference>
<keyword evidence="13" id="KW-1185">Reference proteome</keyword>
<comment type="catalytic activity">
    <reaction evidence="1 9 10">
        <text>[protein]-peptidylproline (omega=180) = [protein]-peptidylproline (omega=0)</text>
        <dbReference type="Rhea" id="RHEA:16237"/>
        <dbReference type="Rhea" id="RHEA-COMP:10747"/>
        <dbReference type="Rhea" id="RHEA-COMP:10748"/>
        <dbReference type="ChEBI" id="CHEBI:83833"/>
        <dbReference type="ChEBI" id="CHEBI:83834"/>
        <dbReference type="EC" id="5.2.1.8"/>
    </reaction>
</comment>
<dbReference type="InterPro" id="IPR046357">
    <property type="entry name" value="PPIase_dom_sf"/>
</dbReference>